<keyword evidence="6" id="KW-0418">Kinase</keyword>
<reference evidence="6 7" key="1">
    <citation type="submission" date="2016-07" db="EMBL/GenBank/DDBJ databases">
        <title>Draft genome of Scalindua rubra, obtained from a brine-seawater interface in the Red Sea, sheds light on salt adaptation in anammox bacteria.</title>
        <authorList>
            <person name="Speth D.R."/>
            <person name="Lagkouvardos I."/>
            <person name="Wang Y."/>
            <person name="Qian P.-Y."/>
            <person name="Dutilh B.E."/>
            <person name="Jetten M.S."/>
        </authorList>
    </citation>
    <scope>NUCLEOTIDE SEQUENCE [LARGE SCALE GENOMIC DNA]</scope>
    <source>
        <strain evidence="6">BSI-1</strain>
    </source>
</reference>
<dbReference type="Proteomes" id="UP000094056">
    <property type="component" value="Unassembled WGS sequence"/>
</dbReference>
<dbReference type="PROSITE" id="PS50887">
    <property type="entry name" value="GGDEF"/>
    <property type="match status" value="1"/>
</dbReference>
<comment type="caution">
    <text evidence="6">The sequence shown here is derived from an EMBL/GenBank/DDBJ whole genome shotgun (WGS) entry which is preliminary data.</text>
</comment>
<dbReference type="InterPro" id="IPR029787">
    <property type="entry name" value="Nucleotide_cyclase"/>
</dbReference>
<dbReference type="InterPro" id="IPR000160">
    <property type="entry name" value="GGDEF_dom"/>
</dbReference>
<evidence type="ECO:0000256" key="3">
    <source>
        <dbReference type="PROSITE-ProRule" id="PRU00169"/>
    </source>
</evidence>
<accession>A0A1E3X9Z8</accession>
<evidence type="ECO:0000259" key="4">
    <source>
        <dbReference type="PROSITE" id="PS50110"/>
    </source>
</evidence>
<dbReference type="GO" id="GO:0043709">
    <property type="term" value="P:cell adhesion involved in single-species biofilm formation"/>
    <property type="evidence" value="ECO:0007669"/>
    <property type="project" value="TreeGrafter"/>
</dbReference>
<dbReference type="NCBIfam" id="TIGR00254">
    <property type="entry name" value="GGDEF"/>
    <property type="match status" value="1"/>
</dbReference>
<dbReference type="InterPro" id="IPR011006">
    <property type="entry name" value="CheY-like_superfamily"/>
</dbReference>
<proteinExistence type="predicted"/>
<dbReference type="SMART" id="SM00267">
    <property type="entry name" value="GGDEF"/>
    <property type="match status" value="1"/>
</dbReference>
<evidence type="ECO:0000313" key="7">
    <source>
        <dbReference type="Proteomes" id="UP000094056"/>
    </source>
</evidence>
<dbReference type="EMBL" id="MAYW01000064">
    <property type="protein sequence ID" value="ODS32399.1"/>
    <property type="molecule type" value="Genomic_DNA"/>
</dbReference>
<dbReference type="PROSITE" id="PS50110">
    <property type="entry name" value="RESPONSE_REGULATORY"/>
    <property type="match status" value="1"/>
</dbReference>
<dbReference type="SUPFAM" id="SSF52172">
    <property type="entry name" value="CheY-like"/>
    <property type="match status" value="1"/>
</dbReference>
<dbReference type="InterPro" id="IPR043128">
    <property type="entry name" value="Rev_trsase/Diguanyl_cyclase"/>
</dbReference>
<dbReference type="Pfam" id="PF00990">
    <property type="entry name" value="GGDEF"/>
    <property type="match status" value="1"/>
</dbReference>
<dbReference type="EC" id="2.7.7.65" evidence="1"/>
<sequence length="238" mass="27143">MDMSLKDAQGLETVTRACDQAPDVPVVVMTGTEDETMAIKALQKGAEDYIVKGHMKSHSLERIVQYAIIRHKTRTEIRALSLVDDLTGLYNQQGFLLFAQQQLSLSERTKRGMILFIIKIDNLKDLNDIQGHNYRDTAVIETANILKDIFRVSDIIGRFGENEFTAIAIESFKASEELITTRLHEKVNDHNNQENCLCRLSMSIGTAYYDTEQRCSIEELIKQAANASMHEQKNKRRY</sequence>
<name>A0A1E3X9Z8_9BACT</name>
<dbReference type="PANTHER" id="PTHR45138:SF9">
    <property type="entry name" value="DIGUANYLATE CYCLASE DGCM-RELATED"/>
    <property type="match status" value="1"/>
</dbReference>
<dbReference type="InterPro" id="IPR001789">
    <property type="entry name" value="Sig_transdc_resp-reg_receiver"/>
</dbReference>
<evidence type="ECO:0000313" key="6">
    <source>
        <dbReference type="EMBL" id="ODS32399.1"/>
    </source>
</evidence>
<protein>
    <recommendedName>
        <fullName evidence="1">diguanylate cyclase</fullName>
        <ecNumber evidence="1">2.7.7.65</ecNumber>
    </recommendedName>
</protein>
<dbReference type="CDD" id="cd00156">
    <property type="entry name" value="REC"/>
    <property type="match status" value="1"/>
</dbReference>
<dbReference type="Gene3D" id="3.30.70.270">
    <property type="match status" value="1"/>
</dbReference>
<comment type="catalytic activity">
    <reaction evidence="2">
        <text>2 GTP = 3',3'-c-di-GMP + 2 diphosphate</text>
        <dbReference type="Rhea" id="RHEA:24898"/>
        <dbReference type="ChEBI" id="CHEBI:33019"/>
        <dbReference type="ChEBI" id="CHEBI:37565"/>
        <dbReference type="ChEBI" id="CHEBI:58805"/>
        <dbReference type="EC" id="2.7.7.65"/>
    </reaction>
</comment>
<dbReference type="Gene3D" id="3.40.50.2300">
    <property type="match status" value="1"/>
</dbReference>
<feature type="domain" description="Response regulatory" evidence="4">
    <location>
        <begin position="1"/>
        <end position="67"/>
    </location>
</feature>
<keyword evidence="6" id="KW-0808">Transferase</keyword>
<dbReference type="InterPro" id="IPR050469">
    <property type="entry name" value="Diguanylate_Cyclase"/>
</dbReference>
<evidence type="ECO:0000256" key="1">
    <source>
        <dbReference type="ARBA" id="ARBA00012528"/>
    </source>
</evidence>
<dbReference type="CDD" id="cd01949">
    <property type="entry name" value="GGDEF"/>
    <property type="match status" value="1"/>
</dbReference>
<dbReference type="PANTHER" id="PTHR45138">
    <property type="entry name" value="REGULATORY COMPONENTS OF SENSORY TRANSDUCTION SYSTEM"/>
    <property type="match status" value="1"/>
</dbReference>
<dbReference type="SUPFAM" id="SSF55073">
    <property type="entry name" value="Nucleotide cyclase"/>
    <property type="match status" value="1"/>
</dbReference>
<gene>
    <name evidence="6" type="ORF">SCARUB_02466</name>
</gene>
<dbReference type="GO" id="GO:0005886">
    <property type="term" value="C:plasma membrane"/>
    <property type="evidence" value="ECO:0007669"/>
    <property type="project" value="TreeGrafter"/>
</dbReference>
<dbReference type="GO" id="GO:0052621">
    <property type="term" value="F:diguanylate cyclase activity"/>
    <property type="evidence" value="ECO:0007669"/>
    <property type="project" value="UniProtKB-EC"/>
</dbReference>
<evidence type="ECO:0000259" key="5">
    <source>
        <dbReference type="PROSITE" id="PS50887"/>
    </source>
</evidence>
<dbReference type="AlphaFoldDB" id="A0A1E3X9Z8"/>
<feature type="domain" description="GGDEF" evidence="5">
    <location>
        <begin position="111"/>
        <end position="238"/>
    </location>
</feature>
<organism evidence="6 7">
    <name type="scientific">Candidatus Scalindua rubra</name>
    <dbReference type="NCBI Taxonomy" id="1872076"/>
    <lineage>
        <taxon>Bacteria</taxon>
        <taxon>Pseudomonadati</taxon>
        <taxon>Planctomycetota</taxon>
        <taxon>Candidatus Brocadiia</taxon>
        <taxon>Candidatus Brocadiales</taxon>
        <taxon>Candidatus Scalinduaceae</taxon>
        <taxon>Candidatus Scalindua</taxon>
    </lineage>
</organism>
<keyword evidence="3" id="KW-0597">Phosphoprotein</keyword>
<dbReference type="Pfam" id="PF00072">
    <property type="entry name" value="Response_reg"/>
    <property type="match status" value="1"/>
</dbReference>
<evidence type="ECO:0000256" key="2">
    <source>
        <dbReference type="ARBA" id="ARBA00034247"/>
    </source>
</evidence>
<dbReference type="GO" id="GO:0000160">
    <property type="term" value="P:phosphorelay signal transduction system"/>
    <property type="evidence" value="ECO:0007669"/>
    <property type="project" value="InterPro"/>
</dbReference>
<dbReference type="GO" id="GO:0016301">
    <property type="term" value="F:kinase activity"/>
    <property type="evidence" value="ECO:0007669"/>
    <property type="project" value="UniProtKB-KW"/>
</dbReference>
<dbReference type="GO" id="GO:1902201">
    <property type="term" value="P:negative regulation of bacterial-type flagellum-dependent cell motility"/>
    <property type="evidence" value="ECO:0007669"/>
    <property type="project" value="TreeGrafter"/>
</dbReference>
<feature type="modified residue" description="4-aspartylphosphate" evidence="3">
    <location>
        <position position="2"/>
    </location>
</feature>